<protein>
    <submittedName>
        <fullName evidence="1">Uncharacterized protein</fullName>
    </submittedName>
</protein>
<name>A0ACB8DTZ1_DERSI</name>
<keyword evidence="2" id="KW-1185">Reference proteome</keyword>
<proteinExistence type="predicted"/>
<comment type="caution">
    <text evidence="1">The sequence shown here is derived from an EMBL/GenBank/DDBJ whole genome shotgun (WGS) entry which is preliminary data.</text>
</comment>
<reference evidence="1" key="1">
    <citation type="submission" date="2020-05" db="EMBL/GenBank/DDBJ databases">
        <title>Large-scale comparative analyses of tick genomes elucidate their genetic diversity and vector capacities.</title>
        <authorList>
            <person name="Jia N."/>
            <person name="Wang J."/>
            <person name="Shi W."/>
            <person name="Du L."/>
            <person name="Sun Y."/>
            <person name="Zhan W."/>
            <person name="Jiang J."/>
            <person name="Wang Q."/>
            <person name="Zhang B."/>
            <person name="Ji P."/>
            <person name="Sakyi L.B."/>
            <person name="Cui X."/>
            <person name="Yuan T."/>
            <person name="Jiang B."/>
            <person name="Yang W."/>
            <person name="Lam T.T.-Y."/>
            <person name="Chang Q."/>
            <person name="Ding S."/>
            <person name="Wang X."/>
            <person name="Zhu J."/>
            <person name="Ruan X."/>
            <person name="Zhao L."/>
            <person name="Wei J."/>
            <person name="Que T."/>
            <person name="Du C."/>
            <person name="Cheng J."/>
            <person name="Dai P."/>
            <person name="Han X."/>
            <person name="Huang E."/>
            <person name="Gao Y."/>
            <person name="Liu J."/>
            <person name="Shao H."/>
            <person name="Ye R."/>
            <person name="Li L."/>
            <person name="Wei W."/>
            <person name="Wang X."/>
            <person name="Wang C."/>
            <person name="Yang T."/>
            <person name="Huo Q."/>
            <person name="Li W."/>
            <person name="Guo W."/>
            <person name="Chen H."/>
            <person name="Zhou L."/>
            <person name="Ni X."/>
            <person name="Tian J."/>
            <person name="Zhou Y."/>
            <person name="Sheng Y."/>
            <person name="Liu T."/>
            <person name="Pan Y."/>
            <person name="Xia L."/>
            <person name="Li J."/>
            <person name="Zhao F."/>
            <person name="Cao W."/>
        </authorList>
    </citation>
    <scope>NUCLEOTIDE SEQUENCE</scope>
    <source>
        <strain evidence="1">Dsil-2018</strain>
    </source>
</reference>
<dbReference type="Proteomes" id="UP000821865">
    <property type="component" value="Chromosome 1"/>
</dbReference>
<evidence type="ECO:0000313" key="1">
    <source>
        <dbReference type="EMBL" id="KAH7977811.1"/>
    </source>
</evidence>
<organism evidence="1 2">
    <name type="scientific">Dermacentor silvarum</name>
    <name type="common">Tick</name>
    <dbReference type="NCBI Taxonomy" id="543639"/>
    <lineage>
        <taxon>Eukaryota</taxon>
        <taxon>Metazoa</taxon>
        <taxon>Ecdysozoa</taxon>
        <taxon>Arthropoda</taxon>
        <taxon>Chelicerata</taxon>
        <taxon>Arachnida</taxon>
        <taxon>Acari</taxon>
        <taxon>Parasitiformes</taxon>
        <taxon>Ixodida</taxon>
        <taxon>Ixodoidea</taxon>
        <taxon>Ixodidae</taxon>
        <taxon>Rhipicephalinae</taxon>
        <taxon>Dermacentor</taxon>
    </lineage>
</organism>
<evidence type="ECO:0000313" key="2">
    <source>
        <dbReference type="Proteomes" id="UP000821865"/>
    </source>
</evidence>
<sequence length="855" mass="92490">MSKQDQDTALRYMLAHLDNALRADEGVPLSRLQGILSQLLPLVCGPFGATTRSIWFVARRFASTMVNRCQPPFVKPDSRTVAPATKICSSLDDLRNYKIPKIRRQQPPVEEHDRHISRASPVSQRSKKRCEEQEKHRTGLTRSHSRSLLGGRSSSRCVVNRIIEDMNKACPRVPSGYISCGDGCPLQNKAGNECPRSPTIRPLEDDRGISGKVAKLAALSRMPLSSHVRQKQQTKKVCVMCKRRDISDAGGQDTCIRCSLCKQIAKEQAAVKEKGGKEQLAAPEPDMPAKLRKRQASSDVENRERDAKTPTCPLSSRSDDRVKVDTVSPQGKKHWIVSKKQACKAYLTKPVISSSYESCSEDDGCSATATAVSASQQVEAAASPYVQPRQEDENTTSNENQRNVTKHLPPKDDGQSSEKCFKASSTGSKVSRAKPTLQKRMIKGSNKEKLRRQVMKQAWKMTRDIGDYLRVLSEMPKGTDPMKAVTKKDKREAYGNCESLKDDHADTKTASLEQTDVSRDAYGFTSDSLISSGSPALVTSSFSLTLTDWEGLKNEWIDDAESMSVGGMAGKIAPTSSLVSSDSGPPGGKNGDLTTGPEKCAAEAGSPPIVISDFSDDDLKEKDCNAENKSLMELPYLVCFEDDGAMSVMIQDGASGCGREIGFSAKESGALAEQAQEAVAFDSSDVDYLAAFTECLQKISTTVIPEGDAEKTGLKQGEPVAVSISAPAPSRSVGSSISVDTSDTSGQHTAHGNFNTHAHLGEHAHTGCSGSSYRSLLCTAVDPKESCVEILYTAQGAIGGGSVPCAEDPALPKDQLSFPQLLMWSLVAQMALGMTLRQAPWTLICRQSSHCLPSL</sequence>
<dbReference type="EMBL" id="CM023470">
    <property type="protein sequence ID" value="KAH7977811.1"/>
    <property type="molecule type" value="Genomic_DNA"/>
</dbReference>
<accession>A0ACB8DTZ1</accession>
<gene>
    <name evidence="1" type="ORF">HPB49_003686</name>
</gene>